<protein>
    <submittedName>
        <fullName evidence="1">Uncharacterized protein</fullName>
    </submittedName>
</protein>
<dbReference type="AlphaFoldDB" id="A0AAE0Y9S1"/>
<proteinExistence type="predicted"/>
<reference evidence="1" key="1">
    <citation type="journal article" date="2023" name="G3 (Bethesda)">
        <title>A reference genome for the long-term kleptoplast-retaining sea slug Elysia crispata morphotype clarki.</title>
        <authorList>
            <person name="Eastman K.E."/>
            <person name="Pendleton A.L."/>
            <person name="Shaikh M.A."/>
            <person name="Suttiyut T."/>
            <person name="Ogas R."/>
            <person name="Tomko P."/>
            <person name="Gavelis G."/>
            <person name="Widhalm J.R."/>
            <person name="Wisecaver J.H."/>
        </authorList>
    </citation>
    <scope>NUCLEOTIDE SEQUENCE</scope>
    <source>
        <strain evidence="1">ECLA1</strain>
    </source>
</reference>
<evidence type="ECO:0000313" key="2">
    <source>
        <dbReference type="Proteomes" id="UP001283361"/>
    </source>
</evidence>
<sequence>MQLKCEDAWFFRIKNLSCPRREQLREIQRYSSQTTNRYHLFSFANYHTKYFGCRTVDLVTAVIKNAIKFRVVGPADQQGGCGIGENQLKGRCVTHTWKSRYHLMPAVAYQFGRNASQTMGETTHRGLPGFPKGSAPRGRLSSKVVPTSGRENYLTCKKPSLWTSQSHPRGRLIQLCAGLG</sequence>
<keyword evidence="2" id="KW-1185">Reference proteome</keyword>
<comment type="caution">
    <text evidence="1">The sequence shown here is derived from an EMBL/GenBank/DDBJ whole genome shotgun (WGS) entry which is preliminary data.</text>
</comment>
<name>A0AAE0Y9S1_9GAST</name>
<accession>A0AAE0Y9S1</accession>
<dbReference type="EMBL" id="JAWDGP010006603">
    <property type="protein sequence ID" value="KAK3738124.1"/>
    <property type="molecule type" value="Genomic_DNA"/>
</dbReference>
<dbReference type="Proteomes" id="UP001283361">
    <property type="component" value="Unassembled WGS sequence"/>
</dbReference>
<evidence type="ECO:0000313" key="1">
    <source>
        <dbReference type="EMBL" id="KAK3738124.1"/>
    </source>
</evidence>
<gene>
    <name evidence="1" type="ORF">RRG08_027737</name>
</gene>
<organism evidence="1 2">
    <name type="scientific">Elysia crispata</name>
    <name type="common">lettuce slug</name>
    <dbReference type="NCBI Taxonomy" id="231223"/>
    <lineage>
        <taxon>Eukaryota</taxon>
        <taxon>Metazoa</taxon>
        <taxon>Spiralia</taxon>
        <taxon>Lophotrochozoa</taxon>
        <taxon>Mollusca</taxon>
        <taxon>Gastropoda</taxon>
        <taxon>Heterobranchia</taxon>
        <taxon>Euthyneura</taxon>
        <taxon>Panpulmonata</taxon>
        <taxon>Sacoglossa</taxon>
        <taxon>Placobranchoidea</taxon>
        <taxon>Plakobranchidae</taxon>
        <taxon>Elysia</taxon>
    </lineage>
</organism>